<dbReference type="InterPro" id="IPR043534">
    <property type="entry name" value="EBDG/EBM"/>
</dbReference>
<feature type="domain" description="Beta-mannosidase-like galactose-binding" evidence="7">
    <location>
        <begin position="39"/>
        <end position="199"/>
    </location>
</feature>
<dbReference type="Gene3D" id="3.20.20.80">
    <property type="entry name" value="Glycosidases"/>
    <property type="match status" value="1"/>
</dbReference>
<evidence type="ECO:0000256" key="1">
    <source>
        <dbReference type="ARBA" id="ARBA00007401"/>
    </source>
</evidence>
<dbReference type="SUPFAM" id="SSF49303">
    <property type="entry name" value="beta-Galactosidase/glucuronidase domain"/>
    <property type="match status" value="3"/>
</dbReference>
<name>A0ABD2Z9D7_9GENT</name>
<comment type="similarity">
    <text evidence="1">Belongs to the glycosyl hydrolase 2 family.</text>
</comment>
<dbReference type="Pfam" id="PF02836">
    <property type="entry name" value="Glyco_hydro_2_C"/>
    <property type="match status" value="1"/>
</dbReference>
<keyword evidence="3" id="KW-0326">Glycosidase</keyword>
<feature type="domain" description="Glycoside hydrolase family 2 immunoglobulin-like beta-sandwich" evidence="4">
    <location>
        <begin position="210"/>
        <end position="329"/>
    </location>
</feature>
<dbReference type="InterPro" id="IPR017853">
    <property type="entry name" value="GH"/>
</dbReference>
<feature type="domain" description="Glycoside hydrolase family 2 catalytic" evidence="5">
    <location>
        <begin position="343"/>
        <end position="476"/>
    </location>
</feature>
<evidence type="ECO:0008006" key="10">
    <source>
        <dbReference type="Google" id="ProtNLM"/>
    </source>
</evidence>
<evidence type="ECO:0000259" key="7">
    <source>
        <dbReference type="Pfam" id="PF22666"/>
    </source>
</evidence>
<evidence type="ECO:0000313" key="8">
    <source>
        <dbReference type="EMBL" id="KAL3516087.1"/>
    </source>
</evidence>
<evidence type="ECO:0000259" key="6">
    <source>
        <dbReference type="Pfam" id="PF18368"/>
    </source>
</evidence>
<gene>
    <name evidence="8" type="ORF">ACH5RR_022989</name>
</gene>
<evidence type="ECO:0000313" key="9">
    <source>
        <dbReference type="Proteomes" id="UP001630127"/>
    </source>
</evidence>
<dbReference type="PROSITE" id="PS00608">
    <property type="entry name" value="GLYCOSYL_HYDROL_F2_2"/>
    <property type="match status" value="1"/>
</dbReference>
<dbReference type="InterPro" id="IPR006103">
    <property type="entry name" value="Glyco_hydro_2_cat"/>
</dbReference>
<dbReference type="PANTHER" id="PTHR43536:SF1">
    <property type="entry name" value="MANNOSYLGLYCOPROTEIN ENDO-BETA-MANNOSIDASE"/>
    <property type="match status" value="1"/>
</dbReference>
<dbReference type="GO" id="GO:0004553">
    <property type="term" value="F:hydrolase activity, hydrolyzing O-glycosyl compounds"/>
    <property type="evidence" value="ECO:0007669"/>
    <property type="project" value="UniProtKB-ARBA"/>
</dbReference>
<dbReference type="InterPro" id="IPR041351">
    <property type="entry name" value="Ig_GlcNase"/>
</dbReference>
<dbReference type="PANTHER" id="PTHR43536">
    <property type="entry name" value="MANNOSYLGLYCOPROTEIN ENDO-BETA-MANNOSIDASE"/>
    <property type="match status" value="1"/>
</dbReference>
<dbReference type="InterPro" id="IPR013783">
    <property type="entry name" value="Ig-like_fold"/>
</dbReference>
<keyword evidence="2" id="KW-0378">Hydrolase</keyword>
<evidence type="ECO:0000256" key="2">
    <source>
        <dbReference type="ARBA" id="ARBA00022801"/>
    </source>
</evidence>
<dbReference type="InterPro" id="IPR006102">
    <property type="entry name" value="Ig-like_GH2"/>
</dbReference>
<evidence type="ECO:0000256" key="3">
    <source>
        <dbReference type="ARBA" id="ARBA00023295"/>
    </source>
</evidence>
<dbReference type="EMBL" id="JBJUIK010000010">
    <property type="protein sequence ID" value="KAL3516087.1"/>
    <property type="molecule type" value="Genomic_DNA"/>
</dbReference>
<dbReference type="Pfam" id="PF18368">
    <property type="entry name" value="Ig_GlcNase"/>
    <property type="match status" value="1"/>
</dbReference>
<keyword evidence="9" id="KW-1185">Reference proteome</keyword>
<proteinExistence type="inferred from homology"/>
<sequence>MAEIGKVVLDKGWQAARSTEIELTGVQLTTTHPPSAPPTSPWMEAVVPGTVLATLVKNKLVPDPFYGLENEAILDIADSGREHYTFWFFTTFECDLSNNQHTDLNFRAINYSAEVYLNGHKEILPKGMFRRHSIDVTSILHHDGPNLLAVLVHPPDHPGRIPPEGGQGGDHEIGKDVAAQYVEGWDWIAPIRDRNTGIWDEVSISVTGPVKIVDPHLVSSFFDNYKRVYLHTTTDLVNNSALVAECSLNIQVATELQGNIYSVERLQTQNLSIPAGAHVQYTFPELFFYKPNLWWPNGMGKQSLYNVEITIDVKGFGESDLWSQHFGFRKIESYIDGATGGRLFKVNGEPIFIRGGNWILSDGLLRLSKKRYQADIKFHADMNFNMLRCWGGGLAERPDFYGYCDIYGILVWQEFWITGDVDGRGVPVSNPDGPLDHELFLLCARDTIKLLRNHPSLALWVGGNEQVPPADINSALKTYLKLHPYFENLSSNGIPKKETSPLFKDPSQYLDGTRVYVQGSMWDGFADGNGDFTDGPYEIQNPEDFFKEDFYKYGFNPEVGSVGMPVAATIRATMPPEGWEIPLFIKLPNGYVKEVANPIWIYHKYIPYSKPEQNVQDQILLYEIPKDLDDFCLKAQLVNYIQYRALLEGWTSRMWSKYTGVLIWKTQNPWTGLRGQFYDHLHDQTAGFYGCRSAAEPIHVQLNLATYYIEVVNTTSKELSNVAIEASIWNLDGICPYHKVSETLTIPSKRTVPIFEMKYPKSENAKPVYFLLLKLYNISDYGILSRNFYWLHLPGGDYKLLEPYRKKKIPLKITSQALIRGSTYEVQMHVENTSKKPDLRSLIDKNVFTKSTNFGDYDTSSSELPSVTQKKHKMSLFRMIQRNFSKELNNLKVTNINGNEDGVAFFLHFSVHASEKDQKEGEDTRILPVHYSDNYFSLVPGEEMPITISFEVPPGISPRVTLHGWNYQGGHTVTEF</sequence>
<dbReference type="SUPFAM" id="SSF51445">
    <property type="entry name" value="(Trans)glycosidases"/>
    <property type="match status" value="1"/>
</dbReference>
<feature type="domain" description="Exo-beta-D-glucosaminidase Ig-fold" evidence="6">
    <location>
        <begin position="888"/>
        <end position="966"/>
    </location>
</feature>
<evidence type="ECO:0000259" key="5">
    <source>
        <dbReference type="Pfam" id="PF02836"/>
    </source>
</evidence>
<accession>A0ABD2Z9D7</accession>
<dbReference type="Pfam" id="PF22666">
    <property type="entry name" value="Glyco_hydro_2_N2"/>
    <property type="match status" value="1"/>
</dbReference>
<dbReference type="InterPro" id="IPR023232">
    <property type="entry name" value="Glyco_hydro_2_AS"/>
</dbReference>
<dbReference type="Gene3D" id="2.60.40.10">
    <property type="entry name" value="Immunoglobulins"/>
    <property type="match status" value="3"/>
</dbReference>
<dbReference type="Gene3D" id="2.60.120.260">
    <property type="entry name" value="Galactose-binding domain-like"/>
    <property type="match status" value="1"/>
</dbReference>
<dbReference type="AlphaFoldDB" id="A0ABD2Z9D7"/>
<dbReference type="InterPro" id="IPR008979">
    <property type="entry name" value="Galactose-bd-like_sf"/>
</dbReference>
<comment type="caution">
    <text evidence="8">The sequence shown here is derived from an EMBL/GenBank/DDBJ whole genome shotgun (WGS) entry which is preliminary data.</text>
</comment>
<protein>
    <recommendedName>
        <fullName evidence="10">Lysosomal beta A mannosidase</fullName>
    </recommendedName>
</protein>
<organism evidence="8 9">
    <name type="scientific">Cinchona calisaya</name>
    <dbReference type="NCBI Taxonomy" id="153742"/>
    <lineage>
        <taxon>Eukaryota</taxon>
        <taxon>Viridiplantae</taxon>
        <taxon>Streptophyta</taxon>
        <taxon>Embryophyta</taxon>
        <taxon>Tracheophyta</taxon>
        <taxon>Spermatophyta</taxon>
        <taxon>Magnoliopsida</taxon>
        <taxon>eudicotyledons</taxon>
        <taxon>Gunneridae</taxon>
        <taxon>Pentapetalae</taxon>
        <taxon>asterids</taxon>
        <taxon>lamiids</taxon>
        <taxon>Gentianales</taxon>
        <taxon>Rubiaceae</taxon>
        <taxon>Cinchonoideae</taxon>
        <taxon>Cinchoneae</taxon>
        <taxon>Cinchona</taxon>
    </lineage>
</organism>
<evidence type="ECO:0000259" key="4">
    <source>
        <dbReference type="Pfam" id="PF00703"/>
    </source>
</evidence>
<dbReference type="Proteomes" id="UP001630127">
    <property type="component" value="Unassembled WGS sequence"/>
</dbReference>
<dbReference type="InterPro" id="IPR054593">
    <property type="entry name" value="Beta-mannosidase-like_N2"/>
</dbReference>
<dbReference type="InterPro" id="IPR036156">
    <property type="entry name" value="Beta-gal/glucu_dom_sf"/>
</dbReference>
<reference evidence="8 9" key="1">
    <citation type="submission" date="2024-11" db="EMBL/GenBank/DDBJ databases">
        <title>A near-complete genome assembly of Cinchona calisaya.</title>
        <authorList>
            <person name="Lian D.C."/>
            <person name="Zhao X.W."/>
            <person name="Wei L."/>
        </authorList>
    </citation>
    <scope>NUCLEOTIDE SEQUENCE [LARGE SCALE GENOMIC DNA]</scope>
    <source>
        <tissue evidence="8">Nenye</tissue>
    </source>
</reference>
<dbReference type="SUPFAM" id="SSF49785">
    <property type="entry name" value="Galactose-binding domain-like"/>
    <property type="match status" value="1"/>
</dbReference>
<dbReference type="Pfam" id="PF00703">
    <property type="entry name" value="Glyco_hydro_2"/>
    <property type="match status" value="1"/>
</dbReference>